<dbReference type="OrthoDB" id="441807at2"/>
<accession>A0A4R1F4T4</accession>
<evidence type="ECO:0000313" key="2">
    <source>
        <dbReference type="EMBL" id="TCJ89267.1"/>
    </source>
</evidence>
<protein>
    <recommendedName>
        <fullName evidence="1">HNH nuclease domain-containing protein</fullName>
    </recommendedName>
</protein>
<dbReference type="EMBL" id="SMFQ01000002">
    <property type="protein sequence ID" value="TCJ89267.1"/>
    <property type="molecule type" value="Genomic_DNA"/>
</dbReference>
<name>A0A4R1F4T4_9GAMM</name>
<dbReference type="InterPro" id="IPR003615">
    <property type="entry name" value="HNH_nuc"/>
</dbReference>
<organism evidence="2 3">
    <name type="scientific">Cocleimonas flava</name>
    <dbReference type="NCBI Taxonomy" id="634765"/>
    <lineage>
        <taxon>Bacteria</taxon>
        <taxon>Pseudomonadati</taxon>
        <taxon>Pseudomonadota</taxon>
        <taxon>Gammaproteobacteria</taxon>
        <taxon>Thiotrichales</taxon>
        <taxon>Thiotrichaceae</taxon>
        <taxon>Cocleimonas</taxon>
    </lineage>
</organism>
<evidence type="ECO:0000313" key="3">
    <source>
        <dbReference type="Proteomes" id="UP000294887"/>
    </source>
</evidence>
<gene>
    <name evidence="2" type="ORF">EV695_1129</name>
</gene>
<proteinExistence type="predicted"/>
<dbReference type="Proteomes" id="UP000294887">
    <property type="component" value="Unassembled WGS sequence"/>
</dbReference>
<reference evidence="2 3" key="1">
    <citation type="submission" date="2019-03" db="EMBL/GenBank/DDBJ databases">
        <title>Genomic Encyclopedia of Type Strains, Phase IV (KMG-IV): sequencing the most valuable type-strain genomes for metagenomic binning, comparative biology and taxonomic classification.</title>
        <authorList>
            <person name="Goeker M."/>
        </authorList>
    </citation>
    <scope>NUCLEOTIDE SEQUENCE [LARGE SCALE GENOMIC DNA]</scope>
    <source>
        <strain evidence="2 3">DSM 24830</strain>
    </source>
</reference>
<dbReference type="RefSeq" id="WP_131904906.1">
    <property type="nucleotide sequence ID" value="NZ_BAAAFU010000008.1"/>
</dbReference>
<evidence type="ECO:0000259" key="1">
    <source>
        <dbReference type="Pfam" id="PF13392"/>
    </source>
</evidence>
<dbReference type="Pfam" id="PF13392">
    <property type="entry name" value="HNH_3"/>
    <property type="match status" value="1"/>
</dbReference>
<dbReference type="SUPFAM" id="SSF54060">
    <property type="entry name" value="His-Me finger endonucleases"/>
    <property type="match status" value="1"/>
</dbReference>
<dbReference type="AlphaFoldDB" id="A0A4R1F4T4"/>
<sequence>MYRVRLQEKLRTYSQVDPVTNCWEWLGQVSNSGHGRITVRDNPQSINKKLTAETASYTAFIGDIPDGMFVGQSCGNRLCINPDHLCIKKIPTR</sequence>
<keyword evidence="3" id="KW-1185">Reference proteome</keyword>
<dbReference type="InterPro" id="IPR044925">
    <property type="entry name" value="His-Me_finger_sf"/>
</dbReference>
<feature type="domain" description="HNH nuclease" evidence="1">
    <location>
        <begin position="57"/>
        <end position="87"/>
    </location>
</feature>
<comment type="caution">
    <text evidence="2">The sequence shown here is derived from an EMBL/GenBank/DDBJ whole genome shotgun (WGS) entry which is preliminary data.</text>
</comment>